<sequence>MRRKQNLDIIMSDMYLELEQKLVYGEIGTDEFKEEFDRRHKEENKKMLETEGTMLVQNEDGTFSQYDDSNDITISCENEEQCEEVIELLKRRFNPVKPIISDAFIRDINWECPLCGRQVMSDAEGRDKYCGGCGYKFDWSEIDEGLER</sequence>
<name>A0A8S5P9I3_9CAUD</name>
<protein>
    <submittedName>
        <fullName evidence="1">30S ribosomal protein S11</fullName>
    </submittedName>
</protein>
<dbReference type="EMBL" id="BK015358">
    <property type="protein sequence ID" value="DAE03049.1"/>
    <property type="molecule type" value="Genomic_DNA"/>
</dbReference>
<reference evidence="1" key="1">
    <citation type="journal article" date="2021" name="Proc. Natl. Acad. Sci. U.S.A.">
        <title>A Catalog of Tens of Thousands of Viruses from Human Metagenomes Reveals Hidden Associations with Chronic Diseases.</title>
        <authorList>
            <person name="Tisza M.J."/>
            <person name="Buck C.B."/>
        </authorList>
    </citation>
    <scope>NUCLEOTIDE SEQUENCE</scope>
    <source>
        <strain evidence="1">Ct2QJ10</strain>
    </source>
</reference>
<organism evidence="1">
    <name type="scientific">Siphoviridae sp. ct2QJ10</name>
    <dbReference type="NCBI Taxonomy" id="2825315"/>
    <lineage>
        <taxon>Viruses</taxon>
        <taxon>Duplodnaviria</taxon>
        <taxon>Heunggongvirae</taxon>
        <taxon>Uroviricota</taxon>
        <taxon>Caudoviricetes</taxon>
    </lineage>
</organism>
<evidence type="ECO:0000313" key="1">
    <source>
        <dbReference type="EMBL" id="DAE03049.1"/>
    </source>
</evidence>
<accession>A0A8S5P9I3</accession>
<keyword evidence="1" id="KW-0689">Ribosomal protein</keyword>
<keyword evidence="1" id="KW-0687">Ribonucleoprotein</keyword>
<proteinExistence type="predicted"/>